<comment type="caution">
    <text evidence="4">The sequence shown here is derived from an EMBL/GenBank/DDBJ whole genome shotgun (WGS) entry which is preliminary data.</text>
</comment>
<keyword evidence="3" id="KW-1133">Transmembrane helix</keyword>
<organism evidence="4 5">
    <name type="scientific">Thelonectria olida</name>
    <dbReference type="NCBI Taxonomy" id="1576542"/>
    <lineage>
        <taxon>Eukaryota</taxon>
        <taxon>Fungi</taxon>
        <taxon>Dikarya</taxon>
        <taxon>Ascomycota</taxon>
        <taxon>Pezizomycotina</taxon>
        <taxon>Sordariomycetes</taxon>
        <taxon>Hypocreomycetidae</taxon>
        <taxon>Hypocreales</taxon>
        <taxon>Nectriaceae</taxon>
        <taxon>Thelonectria</taxon>
    </lineage>
</organism>
<feature type="region of interest" description="Disordered" evidence="2">
    <location>
        <begin position="1"/>
        <end position="29"/>
    </location>
</feature>
<comment type="similarity">
    <text evidence="1">Belongs to the multi antimicrobial extrusion (MATE) (TC 2.A.66.1) family.</text>
</comment>
<dbReference type="GO" id="GO:0042910">
    <property type="term" value="F:xenobiotic transmembrane transporter activity"/>
    <property type="evidence" value="ECO:0007669"/>
    <property type="project" value="InterPro"/>
</dbReference>
<dbReference type="GO" id="GO:0016020">
    <property type="term" value="C:membrane"/>
    <property type="evidence" value="ECO:0007669"/>
    <property type="project" value="InterPro"/>
</dbReference>
<dbReference type="EMBL" id="JAGPYM010000010">
    <property type="protein sequence ID" value="KAH6889835.1"/>
    <property type="molecule type" value="Genomic_DNA"/>
</dbReference>
<dbReference type="AlphaFoldDB" id="A0A9P9AQ48"/>
<feature type="non-terminal residue" evidence="4">
    <location>
        <position position="315"/>
    </location>
</feature>
<feature type="transmembrane region" description="Helical" evidence="3">
    <location>
        <begin position="191"/>
        <end position="210"/>
    </location>
</feature>
<evidence type="ECO:0000256" key="1">
    <source>
        <dbReference type="ARBA" id="ARBA00010199"/>
    </source>
</evidence>
<evidence type="ECO:0000256" key="3">
    <source>
        <dbReference type="SAM" id="Phobius"/>
    </source>
</evidence>
<protein>
    <submittedName>
        <fullName evidence="4">Mate-domain-containing protein</fullName>
    </submittedName>
</protein>
<keyword evidence="5" id="KW-1185">Reference proteome</keyword>
<feature type="compositionally biased region" description="Basic and acidic residues" evidence="2">
    <location>
        <begin position="1"/>
        <end position="11"/>
    </location>
</feature>
<reference evidence="4 5" key="1">
    <citation type="journal article" date="2021" name="Nat. Commun.">
        <title>Genetic determinants of endophytism in the Arabidopsis root mycobiome.</title>
        <authorList>
            <person name="Mesny F."/>
            <person name="Miyauchi S."/>
            <person name="Thiergart T."/>
            <person name="Pickel B."/>
            <person name="Atanasova L."/>
            <person name="Karlsson M."/>
            <person name="Huettel B."/>
            <person name="Barry K.W."/>
            <person name="Haridas S."/>
            <person name="Chen C."/>
            <person name="Bauer D."/>
            <person name="Andreopoulos W."/>
            <person name="Pangilinan J."/>
            <person name="LaButti K."/>
            <person name="Riley R."/>
            <person name="Lipzen A."/>
            <person name="Clum A."/>
            <person name="Drula E."/>
            <person name="Henrissat B."/>
            <person name="Kohler A."/>
            <person name="Grigoriev I.V."/>
            <person name="Martin F.M."/>
            <person name="Hacquard S."/>
        </authorList>
    </citation>
    <scope>NUCLEOTIDE SEQUENCE [LARGE SCALE GENOMIC DNA]</scope>
    <source>
        <strain evidence="4 5">MPI-CAGE-CH-0241</strain>
    </source>
</reference>
<accession>A0A9P9AQ48</accession>
<dbReference type="Proteomes" id="UP000777438">
    <property type="component" value="Unassembled WGS sequence"/>
</dbReference>
<proteinExistence type="inferred from homology"/>
<feature type="transmembrane region" description="Helical" evidence="3">
    <location>
        <begin position="124"/>
        <end position="141"/>
    </location>
</feature>
<keyword evidence="3" id="KW-0812">Transmembrane</keyword>
<name>A0A9P9AQ48_9HYPO</name>
<keyword evidence="3" id="KW-0472">Membrane</keyword>
<dbReference type="Pfam" id="PF01554">
    <property type="entry name" value="MatE"/>
    <property type="match status" value="1"/>
</dbReference>
<feature type="transmembrane region" description="Helical" evidence="3">
    <location>
        <begin position="222"/>
        <end position="241"/>
    </location>
</feature>
<evidence type="ECO:0000313" key="4">
    <source>
        <dbReference type="EMBL" id="KAH6889835.1"/>
    </source>
</evidence>
<evidence type="ECO:0000256" key="2">
    <source>
        <dbReference type="SAM" id="MobiDB-lite"/>
    </source>
</evidence>
<feature type="transmembrane region" description="Helical" evidence="3">
    <location>
        <begin position="161"/>
        <end position="179"/>
    </location>
</feature>
<evidence type="ECO:0000313" key="5">
    <source>
        <dbReference type="Proteomes" id="UP000777438"/>
    </source>
</evidence>
<dbReference type="OrthoDB" id="2126698at2759"/>
<gene>
    <name evidence="4" type="ORF">B0T10DRAFT_486907</name>
</gene>
<dbReference type="InterPro" id="IPR002528">
    <property type="entry name" value="MATE_fam"/>
</dbReference>
<dbReference type="GO" id="GO:0015297">
    <property type="term" value="F:antiporter activity"/>
    <property type="evidence" value="ECO:0007669"/>
    <property type="project" value="InterPro"/>
</dbReference>
<dbReference type="PANTHER" id="PTHR11206">
    <property type="entry name" value="MULTIDRUG RESISTANCE PROTEIN"/>
    <property type="match status" value="1"/>
</dbReference>
<sequence length="315" mass="34149">MTVDERSHDETTPLLVPDVAPSELPKEDGSSTASIWKAESWLLCQYSAPLIATYLLQYGFTVITTIVAGHLSAEDLGAASLGLTTKNIIGYAFFEGMATALDTLCAQAYGSGKTTGVGLHVQRMALLMTVVMIPIGGFWLLSPWILPTLIPQYDLAVKAGVFLQISIIGLPGYAFFEAGKRFLQAQGDFKSGMMVLIICTPLNAFLSWFFAVKLDMGLNGAAIGQALANDMCPILLYLYVITFGRWSLECWGGWSWAAFHEWGPMMRLSTAGTAVNLAEWLAFEILSVSSSYIDTNHLAAQTVLITVSVVIPGHF</sequence>